<evidence type="ECO:0000256" key="14">
    <source>
        <dbReference type="PROSITE-ProRule" id="PRU01360"/>
    </source>
</evidence>
<keyword evidence="9" id="KW-0406">Ion transport</keyword>
<dbReference type="SUPFAM" id="SSF56935">
    <property type="entry name" value="Porins"/>
    <property type="match status" value="1"/>
</dbReference>
<dbReference type="PROSITE" id="PS01156">
    <property type="entry name" value="TONB_DEPENDENT_REC_2"/>
    <property type="match status" value="1"/>
</dbReference>
<keyword evidence="10 16" id="KW-0798">TonB box</keyword>
<dbReference type="GO" id="GO:0038023">
    <property type="term" value="F:signaling receptor activity"/>
    <property type="evidence" value="ECO:0007669"/>
    <property type="project" value="InterPro"/>
</dbReference>
<dbReference type="Gene3D" id="3.55.50.30">
    <property type="match status" value="1"/>
</dbReference>
<proteinExistence type="inferred from homology"/>
<dbReference type="EMBL" id="FZOL01000009">
    <property type="protein sequence ID" value="SNS49173.1"/>
    <property type="molecule type" value="Genomic_DNA"/>
</dbReference>
<keyword evidence="12 19" id="KW-0675">Receptor</keyword>
<dbReference type="GO" id="GO:0015891">
    <property type="term" value="P:siderophore transport"/>
    <property type="evidence" value="ECO:0007669"/>
    <property type="project" value="InterPro"/>
</dbReference>
<dbReference type="GO" id="GO:0009279">
    <property type="term" value="C:cell outer membrane"/>
    <property type="evidence" value="ECO:0007669"/>
    <property type="project" value="UniProtKB-SubCell"/>
</dbReference>
<evidence type="ECO:0000256" key="9">
    <source>
        <dbReference type="ARBA" id="ARBA00023065"/>
    </source>
</evidence>
<dbReference type="InterPro" id="IPR012910">
    <property type="entry name" value="Plug_dom"/>
</dbReference>
<evidence type="ECO:0000313" key="20">
    <source>
        <dbReference type="Proteomes" id="UP000198407"/>
    </source>
</evidence>
<evidence type="ECO:0000256" key="12">
    <source>
        <dbReference type="ARBA" id="ARBA00023170"/>
    </source>
</evidence>
<feature type="chain" id="PRO_5012669800" evidence="17">
    <location>
        <begin position="35"/>
        <end position="844"/>
    </location>
</feature>
<dbReference type="PROSITE" id="PS52016">
    <property type="entry name" value="TONB_DEPENDENT_REC_3"/>
    <property type="match status" value="1"/>
</dbReference>
<dbReference type="CDD" id="cd01347">
    <property type="entry name" value="ligand_gated_channel"/>
    <property type="match status" value="1"/>
</dbReference>
<name>A0A239EYR4_9PSED</name>
<dbReference type="Proteomes" id="UP000198407">
    <property type="component" value="Unassembled WGS sequence"/>
</dbReference>
<dbReference type="InterPro" id="IPR037066">
    <property type="entry name" value="Plug_dom_sf"/>
</dbReference>
<sequence length="844" mass="91746">MLSGLPTTVVRPTRSLRKKPLALAIVSASLALHAAVGAPLFAPSSQARAESVEKTYGIPAGPLGAALIRFAGEAGVVVSFDTRMTAGHQSPALNGRFSVEQGFARLLQGSPFSVVRNADGSWSLLQTPGQGSVALAPTAVVGQGLAESGAAYTVQSATVGSKVATSLREVPHSVSVVTRQQIEEQNLNSLTEVMAKVTGVTLQKGGIAQASMGNESNFFSRGFAVSNTQIDGGAPLSTSIAGYGSLSQLDMAQYERVEFLRGVDGLFSSSGDPGGTVNLVRKRALRDNQLAFSASAGSWDNYRSEFDLTGPLVDSGDIRGRLGMAYQDSKAFYDYGDMQNSLAYGSLEFDLSPDTTLTLGGSYQDVDGVPYYNGLPRYSNGEDLKLPRHTAFTSNWNSVREETRQAYARVEHSFDADWSLTTELNWVDIDRDSTGLYYFGGVDPESGLGPAWYHYPNTGGSERKTLNSYFKGRFSAFGLDHDVLGGLDYTHTVGSVVQYTGVIANLPLDLGGRTPPEDQGRRLNKDQYLTEIRKSLYGMTRLSLSEEVKFIIGGRLADYAYQNKQDFFDGVTPPSRPSTKHESGVFTPYAGLTWDLDPRWTLYTSYAETFTPQTGYSMGPQPGSPLEPSTSKNYELGLKGQLFDGRMNSAFALYRIEQDGAAIEDGQYDFGGDCCYRNQGLVVSQGFDAEISGEVAPGLQLIAGYTYAHVVDKEGDEARDSFVGVTPKHLFKLWGTYQLPGQWQDWKVGLGATAQSRTSKNGYVTTFNPDSGKFDGEDVSYKFMQAGYTVWSGSIDYRIDEHWSATLNANNLADKRYYATVGTSAYNNFYGDPRNFMLTLRAKF</sequence>
<evidence type="ECO:0000256" key="8">
    <source>
        <dbReference type="ARBA" id="ARBA00023004"/>
    </source>
</evidence>
<evidence type="ECO:0000256" key="4">
    <source>
        <dbReference type="ARBA" id="ARBA00022452"/>
    </source>
</evidence>
<organism evidence="19 20">
    <name type="scientific">Pseudomonas japonica</name>
    <dbReference type="NCBI Taxonomy" id="256466"/>
    <lineage>
        <taxon>Bacteria</taxon>
        <taxon>Pseudomonadati</taxon>
        <taxon>Pseudomonadota</taxon>
        <taxon>Gammaproteobacteria</taxon>
        <taxon>Pseudomonadales</taxon>
        <taxon>Pseudomonadaceae</taxon>
        <taxon>Pseudomonas</taxon>
    </lineage>
</organism>
<keyword evidence="4 14" id="KW-1134">Transmembrane beta strand</keyword>
<dbReference type="NCBIfam" id="TIGR01783">
    <property type="entry name" value="TonB-siderophor"/>
    <property type="match status" value="1"/>
</dbReference>
<evidence type="ECO:0000256" key="6">
    <source>
        <dbReference type="ARBA" id="ARBA00022692"/>
    </source>
</evidence>
<keyword evidence="5" id="KW-0410">Iron transport</keyword>
<keyword evidence="11 14" id="KW-0472">Membrane</keyword>
<dbReference type="RefSeq" id="WP_084703024.1">
    <property type="nucleotide sequence ID" value="NZ_FZOL01000009.1"/>
</dbReference>
<dbReference type="PANTHER" id="PTHR32552:SF74">
    <property type="entry name" value="HYDROXAMATE SIDEROPHORE RECEPTOR FHUE"/>
    <property type="match status" value="1"/>
</dbReference>
<reference evidence="20" key="1">
    <citation type="submission" date="2017-06" db="EMBL/GenBank/DDBJ databases">
        <authorList>
            <person name="Varghese N."/>
            <person name="Submissions S."/>
        </authorList>
    </citation>
    <scope>NUCLEOTIDE SEQUENCE [LARGE SCALE GENOMIC DNA]</scope>
    <source>
        <strain evidence="20">DSM 22348</strain>
    </source>
</reference>
<evidence type="ECO:0000313" key="19">
    <source>
        <dbReference type="EMBL" id="SNS49173.1"/>
    </source>
</evidence>
<dbReference type="InterPro" id="IPR039426">
    <property type="entry name" value="TonB-dep_rcpt-like"/>
</dbReference>
<comment type="subcellular location">
    <subcellularLocation>
        <location evidence="1 14">Cell outer membrane</location>
        <topology evidence="1 14">Multi-pass membrane protein</topology>
    </subcellularLocation>
</comment>
<feature type="domain" description="Secretin/TonB short N-terminal" evidence="18">
    <location>
        <begin position="76"/>
        <end position="127"/>
    </location>
</feature>
<dbReference type="InterPro" id="IPR010917">
    <property type="entry name" value="TonB_rcpt_CS"/>
</dbReference>
<evidence type="ECO:0000256" key="11">
    <source>
        <dbReference type="ARBA" id="ARBA00023136"/>
    </source>
</evidence>
<dbReference type="InterPro" id="IPR010105">
    <property type="entry name" value="TonB_sidphr_rcpt"/>
</dbReference>
<dbReference type="InterPro" id="IPR011662">
    <property type="entry name" value="Secretin/TonB_short_N"/>
</dbReference>
<evidence type="ECO:0000256" key="1">
    <source>
        <dbReference type="ARBA" id="ARBA00004571"/>
    </source>
</evidence>
<dbReference type="InterPro" id="IPR036942">
    <property type="entry name" value="Beta-barrel_TonB_sf"/>
</dbReference>
<keyword evidence="3 14" id="KW-0813">Transport</keyword>
<dbReference type="Pfam" id="PF07660">
    <property type="entry name" value="STN"/>
    <property type="match status" value="1"/>
</dbReference>
<feature type="short sequence motif" description="TonB C-terminal box" evidence="15">
    <location>
        <begin position="827"/>
        <end position="844"/>
    </location>
</feature>
<keyword evidence="20" id="KW-1185">Reference proteome</keyword>
<dbReference type="GO" id="GO:0015344">
    <property type="term" value="F:siderophore uptake transmembrane transporter activity"/>
    <property type="evidence" value="ECO:0007669"/>
    <property type="project" value="TreeGrafter"/>
</dbReference>
<evidence type="ECO:0000256" key="10">
    <source>
        <dbReference type="ARBA" id="ARBA00023077"/>
    </source>
</evidence>
<feature type="signal peptide" evidence="17">
    <location>
        <begin position="1"/>
        <end position="34"/>
    </location>
</feature>
<dbReference type="PANTHER" id="PTHR32552">
    <property type="entry name" value="FERRICHROME IRON RECEPTOR-RELATED"/>
    <property type="match status" value="1"/>
</dbReference>
<keyword evidence="6 14" id="KW-0812">Transmembrane</keyword>
<evidence type="ECO:0000256" key="16">
    <source>
        <dbReference type="RuleBase" id="RU003357"/>
    </source>
</evidence>
<dbReference type="Gene3D" id="2.40.170.20">
    <property type="entry name" value="TonB-dependent receptor, beta-barrel domain"/>
    <property type="match status" value="1"/>
</dbReference>
<accession>A0A239EYR4</accession>
<comment type="similarity">
    <text evidence="2 14 16">Belongs to the TonB-dependent receptor family.</text>
</comment>
<dbReference type="Gene3D" id="2.170.130.10">
    <property type="entry name" value="TonB-dependent receptor, plug domain"/>
    <property type="match status" value="1"/>
</dbReference>
<dbReference type="InterPro" id="IPR000531">
    <property type="entry name" value="Beta-barrel_TonB"/>
</dbReference>
<evidence type="ECO:0000256" key="13">
    <source>
        <dbReference type="ARBA" id="ARBA00023237"/>
    </source>
</evidence>
<keyword evidence="8" id="KW-0408">Iron</keyword>
<evidence type="ECO:0000256" key="2">
    <source>
        <dbReference type="ARBA" id="ARBA00009810"/>
    </source>
</evidence>
<dbReference type="Pfam" id="PF07715">
    <property type="entry name" value="Plug"/>
    <property type="match status" value="1"/>
</dbReference>
<evidence type="ECO:0000259" key="18">
    <source>
        <dbReference type="SMART" id="SM00965"/>
    </source>
</evidence>
<evidence type="ECO:0000256" key="17">
    <source>
        <dbReference type="SAM" id="SignalP"/>
    </source>
</evidence>
<evidence type="ECO:0000256" key="7">
    <source>
        <dbReference type="ARBA" id="ARBA00022729"/>
    </source>
</evidence>
<dbReference type="SMART" id="SM00965">
    <property type="entry name" value="STN"/>
    <property type="match status" value="1"/>
</dbReference>
<dbReference type="Pfam" id="PF00593">
    <property type="entry name" value="TonB_dep_Rec_b-barrel"/>
    <property type="match status" value="1"/>
</dbReference>
<evidence type="ECO:0000256" key="15">
    <source>
        <dbReference type="PROSITE-ProRule" id="PRU10144"/>
    </source>
</evidence>
<evidence type="ECO:0000256" key="5">
    <source>
        <dbReference type="ARBA" id="ARBA00022496"/>
    </source>
</evidence>
<dbReference type="OrthoDB" id="8663017at2"/>
<gene>
    <name evidence="19" type="ORF">SAMN05444352_1095</name>
</gene>
<evidence type="ECO:0000256" key="3">
    <source>
        <dbReference type="ARBA" id="ARBA00022448"/>
    </source>
</evidence>
<keyword evidence="7 17" id="KW-0732">Signal</keyword>
<dbReference type="AlphaFoldDB" id="A0A239EYR4"/>
<dbReference type="STRING" id="1215104.GCA_000730585_00158"/>
<keyword evidence="13 14" id="KW-0998">Cell outer membrane</keyword>
<protein>
    <submittedName>
        <fullName evidence="19">Outer-membrane receptor for ferric coprogen and ferric-rhodotorulic acid</fullName>
    </submittedName>
</protein>